<evidence type="ECO:0000313" key="2">
    <source>
        <dbReference type="Proteomes" id="UP000521017"/>
    </source>
</evidence>
<dbReference type="Proteomes" id="UP000521017">
    <property type="component" value="Unassembled WGS sequence"/>
</dbReference>
<reference evidence="1 2" key="1">
    <citation type="submission" date="2020-08" db="EMBL/GenBank/DDBJ databases">
        <title>Genomic Encyclopedia of Type Strains, Phase IV (KMG-V): Genome sequencing to study the core and pangenomes of soil and plant-associated prokaryotes.</title>
        <authorList>
            <person name="Whitman W."/>
        </authorList>
    </citation>
    <scope>NUCLEOTIDE SEQUENCE [LARGE SCALE GENOMIC DNA]</scope>
    <source>
        <strain evidence="1 2">M2T3</strain>
    </source>
</reference>
<accession>A0A7X0JAD4</accession>
<protein>
    <recommendedName>
        <fullName evidence="3">WG repeat protein</fullName>
    </recommendedName>
</protein>
<dbReference type="AlphaFoldDB" id="A0A7X0JAD4"/>
<comment type="caution">
    <text evidence="1">The sequence shown here is derived from an EMBL/GenBank/DDBJ whole genome shotgun (WGS) entry which is preliminary data.</text>
</comment>
<dbReference type="InterPro" id="IPR032774">
    <property type="entry name" value="WG_beta_rep"/>
</dbReference>
<dbReference type="RefSeq" id="WP_184629160.1">
    <property type="nucleotide sequence ID" value="NZ_JACHCC010000017.1"/>
</dbReference>
<organism evidence="1 2">
    <name type="scientific">Pedobacter cryoconitis</name>
    <dbReference type="NCBI Taxonomy" id="188932"/>
    <lineage>
        <taxon>Bacteria</taxon>
        <taxon>Pseudomonadati</taxon>
        <taxon>Bacteroidota</taxon>
        <taxon>Sphingobacteriia</taxon>
        <taxon>Sphingobacteriales</taxon>
        <taxon>Sphingobacteriaceae</taxon>
        <taxon>Pedobacter</taxon>
    </lineage>
</organism>
<proteinExistence type="predicted"/>
<name>A0A7X0JAD4_9SPHI</name>
<evidence type="ECO:0000313" key="1">
    <source>
        <dbReference type="EMBL" id="MBB6502917.1"/>
    </source>
</evidence>
<sequence>MVRIWLVLLFAGVTVVTAQTKRTDYLVAYTVKSKDGELMGYKNRSGKIVIPAQFLTGYGVDTLYDRIFVLGKGGVQGIDRTGKVILVPFIYDNGPDDIEEGLFRFVENGKIGFANANWKKVIPAAFDFVEPFKNGIAKYTLGGHKVMDGEHWFWSGGYEGGYINHSGERFKKVGELKGNFRQAWTLTDEHVLLNAKGKIIKRYQTKKSRP</sequence>
<dbReference type="EMBL" id="JACHCC010000017">
    <property type="protein sequence ID" value="MBB6502917.1"/>
    <property type="molecule type" value="Genomic_DNA"/>
</dbReference>
<evidence type="ECO:0008006" key="3">
    <source>
        <dbReference type="Google" id="ProtNLM"/>
    </source>
</evidence>
<gene>
    <name evidence="1" type="ORF">HDF25_005102</name>
</gene>
<dbReference type="Pfam" id="PF14903">
    <property type="entry name" value="WG_beta_rep"/>
    <property type="match status" value="3"/>
</dbReference>